<evidence type="ECO:0000256" key="4">
    <source>
        <dbReference type="ARBA" id="ARBA00023136"/>
    </source>
</evidence>
<evidence type="ECO:0000256" key="1">
    <source>
        <dbReference type="ARBA" id="ARBA00004141"/>
    </source>
</evidence>
<feature type="transmembrane region" description="Helical" evidence="5">
    <location>
        <begin position="318"/>
        <end position="339"/>
    </location>
</feature>
<feature type="transmembrane region" description="Helical" evidence="5">
    <location>
        <begin position="450"/>
        <end position="473"/>
    </location>
</feature>
<evidence type="ECO:0000256" key="5">
    <source>
        <dbReference type="SAM" id="Phobius"/>
    </source>
</evidence>
<dbReference type="InterPro" id="IPR036259">
    <property type="entry name" value="MFS_trans_sf"/>
</dbReference>
<name>A0AAV9HY87_9PEZI</name>
<keyword evidence="3 5" id="KW-1133">Transmembrane helix</keyword>
<dbReference type="PANTHER" id="PTHR23502">
    <property type="entry name" value="MAJOR FACILITATOR SUPERFAMILY"/>
    <property type="match status" value="1"/>
</dbReference>
<feature type="transmembrane region" description="Helical" evidence="5">
    <location>
        <begin position="173"/>
        <end position="197"/>
    </location>
</feature>
<proteinExistence type="predicted"/>
<feature type="transmembrane region" description="Helical" evidence="5">
    <location>
        <begin position="274"/>
        <end position="298"/>
    </location>
</feature>
<keyword evidence="8" id="KW-1185">Reference proteome</keyword>
<dbReference type="SUPFAM" id="SSF103473">
    <property type="entry name" value="MFS general substrate transporter"/>
    <property type="match status" value="1"/>
</dbReference>
<feature type="transmembrane region" description="Helical" evidence="5">
    <location>
        <begin position="389"/>
        <end position="414"/>
    </location>
</feature>
<feature type="domain" description="Major facilitator superfamily (MFS) profile" evidence="6">
    <location>
        <begin position="48"/>
        <end position="478"/>
    </location>
</feature>
<accession>A0AAV9HY87</accession>
<dbReference type="PROSITE" id="PS50850">
    <property type="entry name" value="MFS"/>
    <property type="match status" value="1"/>
</dbReference>
<dbReference type="InterPro" id="IPR011701">
    <property type="entry name" value="MFS"/>
</dbReference>
<sequence length="486" mass="52736">MAHLNNDDDDEACPLLHGQHGQSDLVDLSSFDNPLHPVNTPLWRKWASSILLGAMTFVGAFASSAFNAAIPGTAKEFGTTPETMAWSTSLFVFGFATGPIIFGPASEVYGRKAPFFLGYFLFVLAQIPVGLANDAQTFLVFRFLGGVASSVCPAIAGGWLADFLLPVERGVAVAIFAATTLIGPGTGAIIGQVLVQAGAGWRWIAWTTLILGIVFGVAGFIILPETYLPVLEARYAKKLRWETKHWAFHSKLDEKPITFQDFLIRYLTRPLTMLVLEPILFAMTMYISFTFGLVYLLFVAYPISFVQQRGFTPIGGTLPLLAISAGILIGGIYASWYTLTTFKQKAAAGKGVVPEDRLPPMIWGAGYLAAGLFLFAWTSSPHMNPWPQILAGLPIGVGVQVILLQSLAYLIDIYTVRAASAISGTMIVRSLLGGTFPVFALRLYKALGVFWATNLLGIFALALAPIPIVFLYYGAKIRSLGRYNQE</sequence>
<evidence type="ECO:0000256" key="2">
    <source>
        <dbReference type="ARBA" id="ARBA00022692"/>
    </source>
</evidence>
<dbReference type="InterPro" id="IPR020846">
    <property type="entry name" value="MFS_dom"/>
</dbReference>
<organism evidence="7 8">
    <name type="scientific">Cladorrhinum samala</name>
    <dbReference type="NCBI Taxonomy" id="585594"/>
    <lineage>
        <taxon>Eukaryota</taxon>
        <taxon>Fungi</taxon>
        <taxon>Dikarya</taxon>
        <taxon>Ascomycota</taxon>
        <taxon>Pezizomycotina</taxon>
        <taxon>Sordariomycetes</taxon>
        <taxon>Sordariomycetidae</taxon>
        <taxon>Sordariales</taxon>
        <taxon>Podosporaceae</taxon>
        <taxon>Cladorrhinum</taxon>
    </lineage>
</organism>
<feature type="transmembrane region" description="Helical" evidence="5">
    <location>
        <begin position="84"/>
        <end position="103"/>
    </location>
</feature>
<dbReference type="GO" id="GO:0005886">
    <property type="term" value="C:plasma membrane"/>
    <property type="evidence" value="ECO:0007669"/>
    <property type="project" value="TreeGrafter"/>
</dbReference>
<evidence type="ECO:0000256" key="3">
    <source>
        <dbReference type="ARBA" id="ARBA00022989"/>
    </source>
</evidence>
<feature type="transmembrane region" description="Helical" evidence="5">
    <location>
        <begin position="115"/>
        <end position="133"/>
    </location>
</feature>
<evidence type="ECO:0000313" key="8">
    <source>
        <dbReference type="Proteomes" id="UP001321749"/>
    </source>
</evidence>
<feature type="transmembrane region" description="Helical" evidence="5">
    <location>
        <begin position="426"/>
        <end position="444"/>
    </location>
</feature>
<feature type="transmembrane region" description="Helical" evidence="5">
    <location>
        <begin position="50"/>
        <end position="72"/>
    </location>
</feature>
<feature type="transmembrane region" description="Helical" evidence="5">
    <location>
        <begin position="139"/>
        <end position="161"/>
    </location>
</feature>
<protein>
    <submittedName>
        <fullName evidence="7">Major facilitator superfamily domain-containing protein</fullName>
    </submittedName>
</protein>
<gene>
    <name evidence="7" type="ORF">QBC42DRAFT_220705</name>
</gene>
<dbReference type="EMBL" id="MU864948">
    <property type="protein sequence ID" value="KAK4464467.1"/>
    <property type="molecule type" value="Genomic_DNA"/>
</dbReference>
<comment type="caution">
    <text evidence="7">The sequence shown here is derived from an EMBL/GenBank/DDBJ whole genome shotgun (WGS) entry which is preliminary data.</text>
</comment>
<dbReference type="AlphaFoldDB" id="A0AAV9HY87"/>
<keyword evidence="4 5" id="KW-0472">Membrane</keyword>
<reference evidence="7" key="2">
    <citation type="submission" date="2023-06" db="EMBL/GenBank/DDBJ databases">
        <authorList>
            <consortium name="Lawrence Berkeley National Laboratory"/>
            <person name="Mondo S.J."/>
            <person name="Hensen N."/>
            <person name="Bonometti L."/>
            <person name="Westerberg I."/>
            <person name="Brannstrom I.O."/>
            <person name="Guillou S."/>
            <person name="Cros-Aarteil S."/>
            <person name="Calhoun S."/>
            <person name="Haridas S."/>
            <person name="Kuo A."/>
            <person name="Pangilinan J."/>
            <person name="Riley R."/>
            <person name="Labutti K."/>
            <person name="Andreopoulos B."/>
            <person name="Lipzen A."/>
            <person name="Chen C."/>
            <person name="Yanf M."/>
            <person name="Daum C."/>
            <person name="Ng V."/>
            <person name="Clum A."/>
            <person name="Steindorff A."/>
            <person name="Ohm R."/>
            <person name="Martin F."/>
            <person name="Silar P."/>
            <person name="Natvig D."/>
            <person name="Lalanne C."/>
            <person name="Gautier V."/>
            <person name="Ament-Velasquez S.L."/>
            <person name="Kruys A."/>
            <person name="Hutchinson M.I."/>
            <person name="Powell A.J."/>
            <person name="Barry K."/>
            <person name="Miller A.N."/>
            <person name="Grigoriev I.V."/>
            <person name="Debuchy R."/>
            <person name="Gladieux P."/>
            <person name="Thoren M.H."/>
            <person name="Johannesson H."/>
        </authorList>
    </citation>
    <scope>NUCLEOTIDE SEQUENCE</scope>
    <source>
        <strain evidence="7">PSN324</strain>
    </source>
</reference>
<dbReference type="PANTHER" id="PTHR23502:SF47">
    <property type="entry name" value="MAJOR FACILITATOR SUPERFAMILY (MFS) PROFILE DOMAIN-CONTAINING PROTEIN-RELATED"/>
    <property type="match status" value="1"/>
</dbReference>
<feature type="transmembrane region" description="Helical" evidence="5">
    <location>
        <begin position="203"/>
        <end position="228"/>
    </location>
</feature>
<keyword evidence="2 5" id="KW-0812">Transmembrane</keyword>
<dbReference type="Gene3D" id="1.20.1250.20">
    <property type="entry name" value="MFS general substrate transporter like domains"/>
    <property type="match status" value="1"/>
</dbReference>
<reference evidence="7" key="1">
    <citation type="journal article" date="2023" name="Mol. Phylogenet. Evol.">
        <title>Genome-scale phylogeny and comparative genomics of the fungal order Sordariales.</title>
        <authorList>
            <person name="Hensen N."/>
            <person name="Bonometti L."/>
            <person name="Westerberg I."/>
            <person name="Brannstrom I.O."/>
            <person name="Guillou S."/>
            <person name="Cros-Aarteil S."/>
            <person name="Calhoun S."/>
            <person name="Haridas S."/>
            <person name="Kuo A."/>
            <person name="Mondo S."/>
            <person name="Pangilinan J."/>
            <person name="Riley R."/>
            <person name="LaButti K."/>
            <person name="Andreopoulos B."/>
            <person name="Lipzen A."/>
            <person name="Chen C."/>
            <person name="Yan M."/>
            <person name="Daum C."/>
            <person name="Ng V."/>
            <person name="Clum A."/>
            <person name="Steindorff A."/>
            <person name="Ohm R.A."/>
            <person name="Martin F."/>
            <person name="Silar P."/>
            <person name="Natvig D.O."/>
            <person name="Lalanne C."/>
            <person name="Gautier V."/>
            <person name="Ament-Velasquez S.L."/>
            <person name="Kruys A."/>
            <person name="Hutchinson M.I."/>
            <person name="Powell A.J."/>
            <person name="Barry K."/>
            <person name="Miller A.N."/>
            <person name="Grigoriev I.V."/>
            <person name="Debuchy R."/>
            <person name="Gladieux P."/>
            <person name="Hiltunen Thoren M."/>
            <person name="Johannesson H."/>
        </authorList>
    </citation>
    <scope>NUCLEOTIDE SEQUENCE</scope>
    <source>
        <strain evidence="7">PSN324</strain>
    </source>
</reference>
<dbReference type="GO" id="GO:0022857">
    <property type="term" value="F:transmembrane transporter activity"/>
    <property type="evidence" value="ECO:0007669"/>
    <property type="project" value="InterPro"/>
</dbReference>
<evidence type="ECO:0000259" key="6">
    <source>
        <dbReference type="PROSITE" id="PS50850"/>
    </source>
</evidence>
<evidence type="ECO:0000313" key="7">
    <source>
        <dbReference type="EMBL" id="KAK4464467.1"/>
    </source>
</evidence>
<comment type="subcellular location">
    <subcellularLocation>
        <location evidence="1">Membrane</location>
        <topology evidence="1">Multi-pass membrane protein</topology>
    </subcellularLocation>
</comment>
<dbReference type="FunFam" id="1.20.1250.20:FF:000011">
    <property type="entry name" value="MFS multidrug transporter, putative"/>
    <property type="match status" value="1"/>
</dbReference>
<dbReference type="Proteomes" id="UP001321749">
    <property type="component" value="Unassembled WGS sequence"/>
</dbReference>
<dbReference type="Pfam" id="PF07690">
    <property type="entry name" value="MFS_1"/>
    <property type="match status" value="1"/>
</dbReference>
<feature type="transmembrane region" description="Helical" evidence="5">
    <location>
        <begin position="360"/>
        <end position="377"/>
    </location>
</feature>